<dbReference type="Gene3D" id="1.10.10.60">
    <property type="entry name" value="Homeodomain-like"/>
    <property type="match status" value="1"/>
</dbReference>
<comment type="caution">
    <text evidence="15">The sequence shown here is derived from an EMBL/GenBank/DDBJ whole genome shotgun (WGS) entry which is preliminary data.</text>
</comment>
<gene>
    <name evidence="15" type="ORF">TIFTF001_011876</name>
</gene>
<comment type="pathway">
    <text evidence="2">Carbohydrate degradation; glycolysis; pyruvate from D-glyceraldehyde 3-phosphate: step 1/5.</text>
</comment>
<organism evidence="15 16">
    <name type="scientific">Ficus carica</name>
    <name type="common">Common fig</name>
    <dbReference type="NCBI Taxonomy" id="3494"/>
    <lineage>
        <taxon>Eukaryota</taxon>
        <taxon>Viridiplantae</taxon>
        <taxon>Streptophyta</taxon>
        <taxon>Embryophyta</taxon>
        <taxon>Tracheophyta</taxon>
        <taxon>Spermatophyta</taxon>
        <taxon>Magnoliopsida</taxon>
        <taxon>eudicotyledons</taxon>
        <taxon>Gunneridae</taxon>
        <taxon>Pentapetalae</taxon>
        <taxon>rosids</taxon>
        <taxon>fabids</taxon>
        <taxon>Rosales</taxon>
        <taxon>Moraceae</taxon>
        <taxon>Ficeae</taxon>
        <taxon>Ficus</taxon>
    </lineage>
</organism>
<accession>A0AA88A0R0</accession>
<evidence type="ECO:0000256" key="10">
    <source>
        <dbReference type="ARBA" id="ARBA00023152"/>
    </source>
</evidence>
<dbReference type="Proteomes" id="UP001187192">
    <property type="component" value="Unassembled WGS sequence"/>
</dbReference>
<dbReference type="CDD" id="cd18126">
    <property type="entry name" value="GAPDH_I_C"/>
    <property type="match status" value="1"/>
</dbReference>
<evidence type="ECO:0000256" key="11">
    <source>
        <dbReference type="ARBA" id="ARBA00023163"/>
    </source>
</evidence>
<dbReference type="SMART" id="SM00717">
    <property type="entry name" value="SANT"/>
    <property type="match status" value="1"/>
</dbReference>
<dbReference type="AlphaFoldDB" id="A0AA88A0R0"/>
<proteinExistence type="inferred from homology"/>
<evidence type="ECO:0000256" key="6">
    <source>
        <dbReference type="ARBA" id="ARBA00023002"/>
    </source>
</evidence>
<dbReference type="SUPFAM" id="SSF55347">
    <property type="entry name" value="Glyceraldehyde-3-phosphate dehydrogenase-like, C-terminal domain"/>
    <property type="match status" value="1"/>
</dbReference>
<dbReference type="Pfam" id="PF13837">
    <property type="entry name" value="Myb_DNA-bind_4"/>
    <property type="match status" value="1"/>
</dbReference>
<dbReference type="InterPro" id="IPR001005">
    <property type="entry name" value="SANT/Myb"/>
</dbReference>
<dbReference type="EC" id="1.2.1.12" evidence="4"/>
<keyword evidence="9" id="KW-0238">DNA-binding</keyword>
<dbReference type="FunFam" id="1.10.10.60:FF:000162">
    <property type="entry name" value="trihelix transcription factor GT-1"/>
    <property type="match status" value="1"/>
</dbReference>
<keyword evidence="8" id="KW-0520">NAD</keyword>
<dbReference type="PANTHER" id="PTHR10836">
    <property type="entry name" value="GLYCERALDEHYDE 3-PHOSPHATE DEHYDROGENASE"/>
    <property type="match status" value="1"/>
</dbReference>
<keyword evidence="12" id="KW-0539">Nucleus</keyword>
<evidence type="ECO:0000256" key="13">
    <source>
        <dbReference type="SAM" id="MobiDB-lite"/>
    </source>
</evidence>
<keyword evidence="16" id="KW-1185">Reference proteome</keyword>
<reference evidence="15" key="1">
    <citation type="submission" date="2023-07" db="EMBL/GenBank/DDBJ databases">
        <title>draft genome sequence of fig (Ficus carica).</title>
        <authorList>
            <person name="Takahashi T."/>
            <person name="Nishimura K."/>
        </authorList>
    </citation>
    <scope>NUCLEOTIDE SEQUENCE</scope>
</reference>
<feature type="domain" description="Myb-like" evidence="14">
    <location>
        <begin position="75"/>
        <end position="139"/>
    </location>
</feature>
<comment type="similarity">
    <text evidence="3">Belongs to the glyceraldehyde-3-phosphate dehydrogenase family.</text>
</comment>
<keyword evidence="10" id="KW-0324">Glycolysis</keyword>
<dbReference type="GO" id="GO:0005829">
    <property type="term" value="C:cytosol"/>
    <property type="evidence" value="ECO:0007669"/>
    <property type="project" value="TreeGrafter"/>
</dbReference>
<evidence type="ECO:0000259" key="14">
    <source>
        <dbReference type="PROSITE" id="PS50090"/>
    </source>
</evidence>
<sequence>MYCSEKPRPVDFGGGEEEESEREMMMEVVSVSTSANGVLPPHSHQTHHRAHTHQTQMIILGENNSSGGEEQEVKAPKKRAETWVQEETRSLIGFRREVDGLFNTSKSNKHLWDQISAKMREKGFDRSPTMCTDKWRNLLKEFKKARHQVRVGSRSAKMSYYEDLEELLRDRNKHNNSNNNSSNNNNSSAGVAVVGSAYKTPTPPKVDSFIHFSDKGLEDASIPFGPIEASDRSAVNLERRLEHEGDPLAITAADAVVASGVPPWNWRDPPGNGGESQASYCGRIITVKLGEYRRRIGIDGTADAIKEAIKSTFRIRTKRAFWLEDEDQIVRSLDRDMPLGNYTLHLDEGITIKLCFYDESSRVVVRDEEITLYTEDDFRDFLTRRGFTGLRELSGYRRIDTFDDLQSGGMVRKDRATRVTLQRDDVELVAVNDLFITTYYMVTSSFHSRIQYNNINIYLYSCAALCYLHDRFGIMEGLMTTVHSITATQKTFDGPSLKDLRGGRAASFNIIPSSTRATNAVGKVLPSLNGKLTGMAFCVPTVDISVVDLTVRLEKKVTYDEIKAAIKEESEGTRKGVLGYTEDDVVSTDFLGDSRSSIFDAKAGIALNDNLVKLVSWYDNERVQLARYRLDPPHCLRSMSIESFGLLAANLEDVHVFE</sequence>
<dbReference type="InterPro" id="IPR020831">
    <property type="entry name" value="GlycerAld/Erythrose_P_DH"/>
</dbReference>
<keyword evidence="7" id="KW-0805">Transcription regulation</keyword>
<dbReference type="InterPro" id="IPR044822">
    <property type="entry name" value="Myb_DNA-bind_4"/>
</dbReference>
<dbReference type="PANTHER" id="PTHR10836:SF112">
    <property type="entry name" value="GLYCERALDEHYDE-3-PHOSPHATE DEHYDROGENASE GAPC1, CYTOSOLIC-RELATED"/>
    <property type="match status" value="1"/>
</dbReference>
<evidence type="ECO:0000256" key="12">
    <source>
        <dbReference type="ARBA" id="ARBA00023242"/>
    </source>
</evidence>
<comment type="subcellular location">
    <subcellularLocation>
        <location evidence="1">Nucleus</location>
    </subcellularLocation>
</comment>
<dbReference type="Pfam" id="PF26214">
    <property type="entry name" value="Ubiquitin_GT-1"/>
    <property type="match status" value="2"/>
</dbReference>
<keyword evidence="11" id="KW-0804">Transcription</keyword>
<dbReference type="GO" id="GO:0005634">
    <property type="term" value="C:nucleus"/>
    <property type="evidence" value="ECO:0007669"/>
    <property type="project" value="UniProtKB-SubCell"/>
</dbReference>
<evidence type="ECO:0000313" key="16">
    <source>
        <dbReference type="Proteomes" id="UP001187192"/>
    </source>
</evidence>
<feature type="region of interest" description="Disordered" evidence="13">
    <location>
        <begin position="1"/>
        <end position="21"/>
    </location>
</feature>
<dbReference type="GO" id="GO:0003677">
    <property type="term" value="F:DNA binding"/>
    <property type="evidence" value="ECO:0007669"/>
    <property type="project" value="UniProtKB-KW"/>
</dbReference>
<dbReference type="Gene3D" id="3.30.360.10">
    <property type="entry name" value="Dihydrodipicolinate Reductase, domain 2"/>
    <property type="match status" value="1"/>
</dbReference>
<evidence type="ECO:0000256" key="4">
    <source>
        <dbReference type="ARBA" id="ARBA00013119"/>
    </source>
</evidence>
<dbReference type="FunFam" id="3.30.360.10:FF:000001">
    <property type="entry name" value="Glyceraldehyde-3-phosphate dehydrogenase"/>
    <property type="match status" value="1"/>
</dbReference>
<evidence type="ECO:0000256" key="7">
    <source>
        <dbReference type="ARBA" id="ARBA00023015"/>
    </source>
</evidence>
<dbReference type="PRINTS" id="PR00078">
    <property type="entry name" value="G3PDHDRGNASE"/>
</dbReference>
<dbReference type="Pfam" id="PF02800">
    <property type="entry name" value="Gp_dh_C"/>
    <property type="match status" value="1"/>
</dbReference>
<evidence type="ECO:0000256" key="9">
    <source>
        <dbReference type="ARBA" id="ARBA00023125"/>
    </source>
</evidence>
<dbReference type="InterPro" id="IPR020829">
    <property type="entry name" value="GlycerAld_3-P_DH_cat"/>
</dbReference>
<dbReference type="PROSITE" id="PS50090">
    <property type="entry name" value="MYB_LIKE"/>
    <property type="match status" value="1"/>
</dbReference>
<dbReference type="GO" id="GO:0006096">
    <property type="term" value="P:glycolytic process"/>
    <property type="evidence" value="ECO:0007669"/>
    <property type="project" value="UniProtKB-KW"/>
</dbReference>
<evidence type="ECO:0000256" key="5">
    <source>
        <dbReference type="ARBA" id="ARBA00022553"/>
    </source>
</evidence>
<dbReference type="InterPro" id="IPR058943">
    <property type="entry name" value="GT-1/4_C"/>
</dbReference>
<keyword evidence="5" id="KW-0597">Phosphoprotein</keyword>
<dbReference type="GO" id="GO:0004365">
    <property type="term" value="F:glyceraldehyde-3-phosphate dehydrogenase (NAD+) (phosphorylating) activity"/>
    <property type="evidence" value="ECO:0007669"/>
    <property type="project" value="UniProtKB-EC"/>
</dbReference>
<keyword evidence="6" id="KW-0560">Oxidoreductase</keyword>
<evidence type="ECO:0000313" key="15">
    <source>
        <dbReference type="EMBL" id="GMN42675.1"/>
    </source>
</evidence>
<evidence type="ECO:0000256" key="3">
    <source>
        <dbReference type="ARBA" id="ARBA00007406"/>
    </source>
</evidence>
<dbReference type="EMBL" id="BTGU01000014">
    <property type="protein sequence ID" value="GMN42675.1"/>
    <property type="molecule type" value="Genomic_DNA"/>
</dbReference>
<evidence type="ECO:0000256" key="8">
    <source>
        <dbReference type="ARBA" id="ARBA00023027"/>
    </source>
</evidence>
<evidence type="ECO:0000256" key="1">
    <source>
        <dbReference type="ARBA" id="ARBA00004123"/>
    </source>
</evidence>
<dbReference type="CDD" id="cd12203">
    <property type="entry name" value="GT1"/>
    <property type="match status" value="1"/>
</dbReference>
<protein>
    <recommendedName>
        <fullName evidence="4">glyceraldehyde-3-phosphate dehydrogenase (phosphorylating)</fullName>
        <ecNumber evidence="4">1.2.1.12</ecNumber>
    </recommendedName>
</protein>
<evidence type="ECO:0000256" key="2">
    <source>
        <dbReference type="ARBA" id="ARBA00004869"/>
    </source>
</evidence>
<dbReference type="GO" id="GO:0006355">
    <property type="term" value="P:regulation of DNA-templated transcription"/>
    <property type="evidence" value="ECO:0007669"/>
    <property type="project" value="UniProtKB-ARBA"/>
</dbReference>
<name>A0AA88A0R0_FICCA</name>